<dbReference type="Proteomes" id="UP001303647">
    <property type="component" value="Unassembled WGS sequence"/>
</dbReference>
<protein>
    <submittedName>
        <fullName evidence="2">Uncharacterized protein</fullName>
    </submittedName>
</protein>
<accession>A0AAN7CM14</accession>
<comment type="caution">
    <text evidence="2">The sequence shown here is derived from an EMBL/GenBank/DDBJ whole genome shotgun (WGS) entry which is preliminary data.</text>
</comment>
<organism evidence="2 3">
    <name type="scientific">Corynascus novoguineensis</name>
    <dbReference type="NCBI Taxonomy" id="1126955"/>
    <lineage>
        <taxon>Eukaryota</taxon>
        <taxon>Fungi</taxon>
        <taxon>Dikarya</taxon>
        <taxon>Ascomycota</taxon>
        <taxon>Pezizomycotina</taxon>
        <taxon>Sordariomycetes</taxon>
        <taxon>Sordariomycetidae</taxon>
        <taxon>Sordariales</taxon>
        <taxon>Chaetomiaceae</taxon>
        <taxon>Corynascus</taxon>
    </lineage>
</organism>
<feature type="compositionally biased region" description="Basic and acidic residues" evidence="1">
    <location>
        <begin position="35"/>
        <end position="47"/>
    </location>
</feature>
<name>A0AAN7CM14_9PEZI</name>
<sequence>MSANPNSVVHQDQFHSRVPPAKPMMTSGHQPGRQVGKDAVPEFRAETHAPGTAPKEHSYKPNPIHETPGQALNPDAWQAESGGRTEPLDMPGATSADIYRESTFSRPMEGQYAREIHGAHGVGKRKKERNGLEGVGACTLEETVEGRARQIASEERRELREKKGR</sequence>
<dbReference type="EMBL" id="MU857730">
    <property type="protein sequence ID" value="KAK4244633.1"/>
    <property type="molecule type" value="Genomic_DNA"/>
</dbReference>
<keyword evidence="3" id="KW-1185">Reference proteome</keyword>
<reference evidence="2" key="2">
    <citation type="submission" date="2023-05" db="EMBL/GenBank/DDBJ databases">
        <authorList>
            <consortium name="Lawrence Berkeley National Laboratory"/>
            <person name="Steindorff A."/>
            <person name="Hensen N."/>
            <person name="Bonometti L."/>
            <person name="Westerberg I."/>
            <person name="Brannstrom I.O."/>
            <person name="Guillou S."/>
            <person name="Cros-Aarteil S."/>
            <person name="Calhoun S."/>
            <person name="Haridas S."/>
            <person name="Kuo A."/>
            <person name="Mondo S."/>
            <person name="Pangilinan J."/>
            <person name="Riley R."/>
            <person name="Labutti K."/>
            <person name="Andreopoulos B."/>
            <person name="Lipzen A."/>
            <person name="Chen C."/>
            <person name="Yanf M."/>
            <person name="Daum C."/>
            <person name="Ng V."/>
            <person name="Clum A."/>
            <person name="Ohm R."/>
            <person name="Martin F."/>
            <person name="Silar P."/>
            <person name="Natvig D."/>
            <person name="Lalanne C."/>
            <person name="Gautier V."/>
            <person name="Ament-Velasquez S.L."/>
            <person name="Kruys A."/>
            <person name="Hutchinson M.I."/>
            <person name="Powell A.J."/>
            <person name="Barry K."/>
            <person name="Miller A.N."/>
            <person name="Grigoriev I.V."/>
            <person name="Debuchy R."/>
            <person name="Gladieux P."/>
            <person name="Thoren M.H."/>
            <person name="Johannesson H."/>
        </authorList>
    </citation>
    <scope>NUCLEOTIDE SEQUENCE</scope>
    <source>
        <strain evidence="2">CBS 359.72</strain>
    </source>
</reference>
<gene>
    <name evidence="2" type="ORF">C7999DRAFT_43737</name>
</gene>
<reference evidence="2" key="1">
    <citation type="journal article" date="2023" name="Mol. Phylogenet. Evol.">
        <title>Genome-scale phylogeny and comparative genomics of the fungal order Sordariales.</title>
        <authorList>
            <person name="Hensen N."/>
            <person name="Bonometti L."/>
            <person name="Westerberg I."/>
            <person name="Brannstrom I.O."/>
            <person name="Guillou S."/>
            <person name="Cros-Aarteil S."/>
            <person name="Calhoun S."/>
            <person name="Haridas S."/>
            <person name="Kuo A."/>
            <person name="Mondo S."/>
            <person name="Pangilinan J."/>
            <person name="Riley R."/>
            <person name="LaButti K."/>
            <person name="Andreopoulos B."/>
            <person name="Lipzen A."/>
            <person name="Chen C."/>
            <person name="Yan M."/>
            <person name="Daum C."/>
            <person name="Ng V."/>
            <person name="Clum A."/>
            <person name="Steindorff A."/>
            <person name="Ohm R.A."/>
            <person name="Martin F."/>
            <person name="Silar P."/>
            <person name="Natvig D.O."/>
            <person name="Lalanne C."/>
            <person name="Gautier V."/>
            <person name="Ament-Velasquez S.L."/>
            <person name="Kruys A."/>
            <person name="Hutchinson M.I."/>
            <person name="Powell A.J."/>
            <person name="Barry K."/>
            <person name="Miller A.N."/>
            <person name="Grigoriev I.V."/>
            <person name="Debuchy R."/>
            <person name="Gladieux P."/>
            <person name="Hiltunen Thoren M."/>
            <person name="Johannesson H."/>
        </authorList>
    </citation>
    <scope>NUCLEOTIDE SEQUENCE</scope>
    <source>
        <strain evidence="2">CBS 359.72</strain>
    </source>
</reference>
<evidence type="ECO:0000313" key="2">
    <source>
        <dbReference type="EMBL" id="KAK4244633.1"/>
    </source>
</evidence>
<dbReference type="AlphaFoldDB" id="A0AAN7CM14"/>
<evidence type="ECO:0000256" key="1">
    <source>
        <dbReference type="SAM" id="MobiDB-lite"/>
    </source>
</evidence>
<feature type="region of interest" description="Disordered" evidence="1">
    <location>
        <begin position="1"/>
        <end position="94"/>
    </location>
</feature>
<feature type="region of interest" description="Disordered" evidence="1">
    <location>
        <begin position="146"/>
        <end position="165"/>
    </location>
</feature>
<feature type="compositionally biased region" description="Polar residues" evidence="1">
    <location>
        <begin position="1"/>
        <end position="10"/>
    </location>
</feature>
<evidence type="ECO:0000313" key="3">
    <source>
        <dbReference type="Proteomes" id="UP001303647"/>
    </source>
</evidence>
<proteinExistence type="predicted"/>